<organism evidence="1 2">
    <name type="scientific">Dallia pectoralis</name>
    <name type="common">Alaska blackfish</name>
    <dbReference type="NCBI Taxonomy" id="75939"/>
    <lineage>
        <taxon>Eukaryota</taxon>
        <taxon>Metazoa</taxon>
        <taxon>Chordata</taxon>
        <taxon>Craniata</taxon>
        <taxon>Vertebrata</taxon>
        <taxon>Euteleostomi</taxon>
        <taxon>Actinopterygii</taxon>
        <taxon>Neopterygii</taxon>
        <taxon>Teleostei</taxon>
        <taxon>Protacanthopterygii</taxon>
        <taxon>Esociformes</taxon>
        <taxon>Umbridae</taxon>
        <taxon>Dallia</taxon>
    </lineage>
</organism>
<comment type="caution">
    <text evidence="1">The sequence shown here is derived from an EMBL/GenBank/DDBJ whole genome shotgun (WGS) entry which is preliminary data.</text>
</comment>
<gene>
    <name evidence="1" type="ORF">DPEC_G00017770</name>
</gene>
<accession>A0ACC2HFB3</accession>
<dbReference type="EMBL" id="CM055729">
    <property type="protein sequence ID" value="KAJ8014644.1"/>
    <property type="molecule type" value="Genomic_DNA"/>
</dbReference>
<dbReference type="Proteomes" id="UP001157502">
    <property type="component" value="Chromosome 2"/>
</dbReference>
<sequence>MNWTESGQKVSFNNLHLKRVIHRAVRKNPATKEATEEALQRDVSRFLKGASDRERGRRQRQREVEDSARGR</sequence>
<evidence type="ECO:0000313" key="1">
    <source>
        <dbReference type="EMBL" id="KAJ8014644.1"/>
    </source>
</evidence>
<protein>
    <submittedName>
        <fullName evidence="1">Uncharacterized protein</fullName>
    </submittedName>
</protein>
<name>A0ACC2HFB3_DALPE</name>
<reference evidence="1" key="1">
    <citation type="submission" date="2021-05" db="EMBL/GenBank/DDBJ databases">
        <authorList>
            <person name="Pan Q."/>
            <person name="Jouanno E."/>
            <person name="Zahm M."/>
            <person name="Klopp C."/>
            <person name="Cabau C."/>
            <person name="Louis A."/>
            <person name="Berthelot C."/>
            <person name="Parey E."/>
            <person name="Roest Crollius H."/>
            <person name="Montfort J."/>
            <person name="Robinson-Rechavi M."/>
            <person name="Bouchez O."/>
            <person name="Lampietro C."/>
            <person name="Lopez Roques C."/>
            <person name="Donnadieu C."/>
            <person name="Postlethwait J."/>
            <person name="Bobe J."/>
            <person name="Dillon D."/>
            <person name="Chandos A."/>
            <person name="von Hippel F."/>
            <person name="Guiguen Y."/>
        </authorList>
    </citation>
    <scope>NUCLEOTIDE SEQUENCE</scope>
    <source>
        <strain evidence="1">YG-Jan2019</strain>
    </source>
</reference>
<proteinExistence type="predicted"/>
<evidence type="ECO:0000313" key="2">
    <source>
        <dbReference type="Proteomes" id="UP001157502"/>
    </source>
</evidence>
<keyword evidence="2" id="KW-1185">Reference proteome</keyword>